<dbReference type="PANTHER" id="PTHR12415">
    <property type="entry name" value="TYROSYL-DNA PHOSPHODIESTERASE 1"/>
    <property type="match status" value="1"/>
</dbReference>
<dbReference type="OrthoDB" id="47785at2759"/>
<evidence type="ECO:0000259" key="4">
    <source>
        <dbReference type="PROSITE" id="PS50035"/>
    </source>
</evidence>
<feature type="domain" description="PLD phosphodiesterase" evidence="4">
    <location>
        <begin position="456"/>
        <end position="495"/>
    </location>
</feature>
<gene>
    <name evidence="5" type="ORF">UV8b_06326</name>
</gene>
<dbReference type="GO" id="GO:0003697">
    <property type="term" value="F:single-stranded DNA binding"/>
    <property type="evidence" value="ECO:0007669"/>
    <property type="project" value="TreeGrafter"/>
</dbReference>
<dbReference type="EMBL" id="CP072757">
    <property type="protein sequence ID" value="QUC22085.1"/>
    <property type="molecule type" value="Genomic_DNA"/>
</dbReference>
<feature type="active site" description="Nucleophile" evidence="1">
    <location>
        <position position="247"/>
    </location>
</feature>
<accession>A0A8E5HUX0</accession>
<evidence type="ECO:0000256" key="1">
    <source>
        <dbReference type="PIRSR" id="PIRSR610347-1"/>
    </source>
</evidence>
<proteinExistence type="predicted"/>
<name>A0A8E5HUX0_USTVR</name>
<dbReference type="PROSITE" id="PS50035">
    <property type="entry name" value="PLD"/>
    <property type="match status" value="1"/>
</dbReference>
<feature type="binding site" evidence="2">
    <location>
        <position position="463"/>
    </location>
    <ligand>
        <name>substrate</name>
    </ligand>
</feature>
<evidence type="ECO:0000313" key="6">
    <source>
        <dbReference type="Proteomes" id="UP000027002"/>
    </source>
</evidence>
<dbReference type="KEGG" id="uvi:66067103"/>
<evidence type="ECO:0000313" key="5">
    <source>
        <dbReference type="EMBL" id="QUC22085.1"/>
    </source>
</evidence>
<feature type="binding site" evidence="2">
    <location>
        <position position="249"/>
    </location>
    <ligand>
        <name>substrate</name>
    </ligand>
</feature>
<reference evidence="5" key="1">
    <citation type="submission" date="2020-03" db="EMBL/GenBank/DDBJ databases">
        <title>A mixture of massive structural variations and highly conserved coding sequences in Ustilaginoidea virens genome.</title>
        <authorList>
            <person name="Zhang K."/>
            <person name="Zhao Z."/>
            <person name="Zhang Z."/>
            <person name="Li Y."/>
            <person name="Hsiang T."/>
            <person name="Sun W."/>
        </authorList>
    </citation>
    <scope>NUCLEOTIDE SEQUENCE</scope>
    <source>
        <strain evidence="5">UV-8b</strain>
    </source>
</reference>
<dbReference type="AlphaFoldDB" id="A0A8E5HUX0"/>
<dbReference type="Proteomes" id="UP000027002">
    <property type="component" value="Chromosome 5"/>
</dbReference>
<organism evidence="5 6">
    <name type="scientific">Ustilaginoidea virens</name>
    <name type="common">Rice false smut fungus</name>
    <name type="synonym">Villosiclava virens</name>
    <dbReference type="NCBI Taxonomy" id="1159556"/>
    <lineage>
        <taxon>Eukaryota</taxon>
        <taxon>Fungi</taxon>
        <taxon>Dikarya</taxon>
        <taxon>Ascomycota</taxon>
        <taxon>Pezizomycotina</taxon>
        <taxon>Sordariomycetes</taxon>
        <taxon>Hypocreomycetidae</taxon>
        <taxon>Hypocreales</taxon>
        <taxon>Clavicipitaceae</taxon>
        <taxon>Ustilaginoidea</taxon>
    </lineage>
</organism>
<evidence type="ECO:0000256" key="2">
    <source>
        <dbReference type="PIRSR" id="PIRSR610347-2"/>
    </source>
</evidence>
<dbReference type="GO" id="GO:0005634">
    <property type="term" value="C:nucleus"/>
    <property type="evidence" value="ECO:0007669"/>
    <property type="project" value="InterPro"/>
</dbReference>
<dbReference type="GO" id="GO:0003690">
    <property type="term" value="F:double-stranded DNA binding"/>
    <property type="evidence" value="ECO:0007669"/>
    <property type="project" value="TreeGrafter"/>
</dbReference>
<dbReference type="GO" id="GO:0006281">
    <property type="term" value="P:DNA repair"/>
    <property type="evidence" value="ECO:0007669"/>
    <property type="project" value="InterPro"/>
</dbReference>
<dbReference type="Gene3D" id="3.30.870.10">
    <property type="entry name" value="Endonuclease Chain A"/>
    <property type="match status" value="2"/>
</dbReference>
<sequence length="568" mass="62940">MCTGPKITASISNRLRLPKSCRIPLPCRRLVCQPASRSNSLDKIKCRRFQAMSVDDDVYEEQLNHAIALSIQDQARTNEKVMCQSNRTNNPTPNPFLQDRKAMEEARLARLATKRSRGLHDGDYGVEGVDMPARKRATMASKEPSAAGVSVPFPEGVVKRTWVQGYSRSSDDIKIEEILQKDQLKLALLSSFQWSEPWLLTKIDVSRTKVILAAFAADELQKQAMRSNSPENIKFCFPAMHGHGAMHSKLQILKFDDYLRIMVFLIDLPLLTLADQPCSSTPFLTQLQLFLGAMGIDDGMISSLSKYDFSKTEDLGFVYSRPGWHTGSAFSDVGYAGLGKAVAALGLATSEPVQVDVACASLGAIKNDLVQGIYHACQGYVDETTQPESSLAGRDKPTKNVVDMQQVFRIYFPSHDTVAKSRGGTRAAGTICFQEKWWRATTFPSELMRDCVNTRDGLLMHSKIILVHCNGSTVNDRVAKPTWAYVGSANLSESAWGRIVKDKATGRPKILCRNWECGVIIPVRTAPASAETGQPTNLDMFKGVVPVPMKTPGPRYSKNTRPWFFLHA</sequence>
<dbReference type="GO" id="GO:0017005">
    <property type="term" value="F:3'-tyrosyl-DNA phosphodiesterase activity"/>
    <property type="evidence" value="ECO:0007669"/>
    <property type="project" value="TreeGrafter"/>
</dbReference>
<dbReference type="Pfam" id="PF06087">
    <property type="entry name" value="Tyr-DNA_phospho"/>
    <property type="match status" value="1"/>
</dbReference>
<dbReference type="SUPFAM" id="SSF56024">
    <property type="entry name" value="Phospholipase D/nuclease"/>
    <property type="match status" value="2"/>
</dbReference>
<protein>
    <recommendedName>
        <fullName evidence="4">PLD phosphodiesterase domain-containing protein</fullName>
    </recommendedName>
</protein>
<keyword evidence="6" id="KW-1185">Reference proteome</keyword>
<dbReference type="RefSeq" id="XP_042999758.1">
    <property type="nucleotide sequence ID" value="XM_043143823.1"/>
</dbReference>
<dbReference type="CDD" id="cd09122">
    <property type="entry name" value="PLDc_Tdp1_1"/>
    <property type="match status" value="1"/>
</dbReference>
<dbReference type="PANTHER" id="PTHR12415:SF4">
    <property type="entry name" value="TYROSYL-DNA PHOSPHODIESTERASE DOMAIN-CONTAINING PROTEIN"/>
    <property type="match status" value="1"/>
</dbReference>
<evidence type="ECO:0000256" key="3">
    <source>
        <dbReference type="PIRSR" id="PIRSR610347-3"/>
    </source>
</evidence>
<feature type="active site" description="Proton donor/acceptor" evidence="1">
    <location>
        <position position="461"/>
    </location>
</feature>
<feature type="site" description="Interaction with DNA" evidence="3">
    <location>
        <position position="492"/>
    </location>
</feature>
<dbReference type="GeneID" id="66067103"/>
<dbReference type="InterPro" id="IPR010347">
    <property type="entry name" value="Tdp1"/>
</dbReference>
<dbReference type="InterPro" id="IPR001736">
    <property type="entry name" value="PLipase_D/transphosphatidylase"/>
</dbReference>